<protein>
    <submittedName>
        <fullName evidence="2">OLC1v1035548C1</fullName>
    </submittedName>
</protein>
<evidence type="ECO:0000313" key="2">
    <source>
        <dbReference type="EMBL" id="CAI9098828.1"/>
    </source>
</evidence>
<dbReference type="PANTHER" id="PTHR31672">
    <property type="entry name" value="BNACNNG10540D PROTEIN"/>
    <property type="match status" value="1"/>
</dbReference>
<gene>
    <name evidence="2" type="ORF">OLC1_LOCUS8949</name>
</gene>
<dbReference type="InterPro" id="IPR017451">
    <property type="entry name" value="F-box-assoc_interact_dom"/>
</dbReference>
<dbReference type="SUPFAM" id="SSF81383">
    <property type="entry name" value="F-box domain"/>
    <property type="match status" value="1"/>
</dbReference>
<dbReference type="PANTHER" id="PTHR31672:SF13">
    <property type="entry name" value="F-BOX PROTEIN CPR30-LIKE"/>
    <property type="match status" value="1"/>
</dbReference>
<keyword evidence="3" id="KW-1185">Reference proteome</keyword>
<accession>A0AAV1CUF3</accession>
<dbReference type="InterPro" id="IPR050796">
    <property type="entry name" value="SCF_F-box_component"/>
</dbReference>
<dbReference type="InterPro" id="IPR036047">
    <property type="entry name" value="F-box-like_dom_sf"/>
</dbReference>
<dbReference type="Proteomes" id="UP001161247">
    <property type="component" value="Chromosome 3"/>
</dbReference>
<reference evidence="2" key="1">
    <citation type="submission" date="2023-03" db="EMBL/GenBank/DDBJ databases">
        <authorList>
            <person name="Julca I."/>
        </authorList>
    </citation>
    <scope>NUCLEOTIDE SEQUENCE</scope>
</reference>
<dbReference type="CDD" id="cd22157">
    <property type="entry name" value="F-box_AtFBW1-like"/>
    <property type="match status" value="1"/>
</dbReference>
<evidence type="ECO:0000259" key="1">
    <source>
        <dbReference type="PROSITE" id="PS50181"/>
    </source>
</evidence>
<name>A0AAV1CUF3_OLDCO</name>
<dbReference type="InterPro" id="IPR001810">
    <property type="entry name" value="F-box_dom"/>
</dbReference>
<dbReference type="NCBIfam" id="TIGR01640">
    <property type="entry name" value="F_box_assoc_1"/>
    <property type="match status" value="1"/>
</dbReference>
<dbReference type="Gene3D" id="1.20.1280.50">
    <property type="match status" value="1"/>
</dbReference>
<dbReference type="InterPro" id="IPR013187">
    <property type="entry name" value="F-box-assoc_dom_typ3"/>
</dbReference>
<sequence length="253" mass="29226">MADHFPQHLIANVLLRLPFNSLLRFRCVSKSWRDLIVSPYFTKLHSKTSHIETRIISVKGSTFYSLDSVPAIAKQLNSPALEFPAREYQLAGSCNGIICLWNSEADDLVLWNPWIDKFSALPFPPYEFPSSYRGCCLGTGFGYDYIDDDYKVVKWHTFSDFSDHLNNLPSSDRYELCVYSLKQNSWKRIKDAIPFQMPDEFNFFFPHESMIVLLLMVHCTGLYPIIRNTPTSSSWALILEARNFGRFPTIQAK</sequence>
<evidence type="ECO:0000313" key="3">
    <source>
        <dbReference type="Proteomes" id="UP001161247"/>
    </source>
</evidence>
<dbReference type="AlphaFoldDB" id="A0AAV1CUF3"/>
<dbReference type="SMART" id="SM00256">
    <property type="entry name" value="FBOX"/>
    <property type="match status" value="1"/>
</dbReference>
<dbReference type="Pfam" id="PF00646">
    <property type="entry name" value="F-box"/>
    <property type="match status" value="1"/>
</dbReference>
<feature type="domain" description="F-box" evidence="1">
    <location>
        <begin position="1"/>
        <end position="44"/>
    </location>
</feature>
<dbReference type="Pfam" id="PF08268">
    <property type="entry name" value="FBA_3"/>
    <property type="match status" value="1"/>
</dbReference>
<dbReference type="PROSITE" id="PS50181">
    <property type="entry name" value="FBOX"/>
    <property type="match status" value="1"/>
</dbReference>
<dbReference type="EMBL" id="OX459120">
    <property type="protein sequence ID" value="CAI9098828.1"/>
    <property type="molecule type" value="Genomic_DNA"/>
</dbReference>
<organism evidence="2 3">
    <name type="scientific">Oldenlandia corymbosa var. corymbosa</name>
    <dbReference type="NCBI Taxonomy" id="529605"/>
    <lineage>
        <taxon>Eukaryota</taxon>
        <taxon>Viridiplantae</taxon>
        <taxon>Streptophyta</taxon>
        <taxon>Embryophyta</taxon>
        <taxon>Tracheophyta</taxon>
        <taxon>Spermatophyta</taxon>
        <taxon>Magnoliopsida</taxon>
        <taxon>eudicotyledons</taxon>
        <taxon>Gunneridae</taxon>
        <taxon>Pentapetalae</taxon>
        <taxon>asterids</taxon>
        <taxon>lamiids</taxon>
        <taxon>Gentianales</taxon>
        <taxon>Rubiaceae</taxon>
        <taxon>Rubioideae</taxon>
        <taxon>Spermacoceae</taxon>
        <taxon>Hedyotis-Oldenlandia complex</taxon>
        <taxon>Oldenlandia</taxon>
    </lineage>
</organism>
<proteinExistence type="predicted"/>